<proteinExistence type="predicted"/>
<reference evidence="1 2" key="1">
    <citation type="journal article" date="2013" name="Genome Announc.">
        <title>Draft Genome Sequence of the Psychrophilic and Alkaliphilic Rhodonellum psychrophilum Strain GCM71T.</title>
        <authorList>
            <person name="Hauptmann A.L."/>
            <person name="Glaring M.A."/>
            <person name="Hallin P.F."/>
            <person name="Prieme A."/>
            <person name="Stougaard P."/>
        </authorList>
    </citation>
    <scope>NUCLEOTIDE SEQUENCE [LARGE SCALE GENOMIC DNA]</scope>
    <source>
        <strain evidence="1 2">GCM71</strain>
    </source>
</reference>
<organism evidence="1 2">
    <name type="scientific">Rhodonellum psychrophilum GCM71 = DSM 17998</name>
    <dbReference type="NCBI Taxonomy" id="1123057"/>
    <lineage>
        <taxon>Bacteria</taxon>
        <taxon>Pseudomonadati</taxon>
        <taxon>Bacteroidota</taxon>
        <taxon>Cytophagia</taxon>
        <taxon>Cytophagales</taxon>
        <taxon>Cytophagaceae</taxon>
        <taxon>Rhodonellum</taxon>
    </lineage>
</organism>
<name>U5BUM3_9BACT</name>
<gene>
    <name evidence="1" type="ORF">P872_20035</name>
</gene>
<accession>U5BUM3</accession>
<evidence type="ECO:0000313" key="2">
    <source>
        <dbReference type="Proteomes" id="UP000016843"/>
    </source>
</evidence>
<dbReference type="Proteomes" id="UP000016843">
    <property type="component" value="Unassembled WGS sequence"/>
</dbReference>
<dbReference type="EMBL" id="AWXR01000046">
    <property type="protein sequence ID" value="ERM81578.1"/>
    <property type="molecule type" value="Genomic_DNA"/>
</dbReference>
<comment type="caution">
    <text evidence="1">The sequence shown here is derived from an EMBL/GenBank/DDBJ whole genome shotgun (WGS) entry which is preliminary data.</text>
</comment>
<protein>
    <submittedName>
        <fullName evidence="1">Uncharacterized protein</fullName>
    </submittedName>
</protein>
<sequence length="35" mass="4279">MKNLNQQKAQNTVKIHLDLLNEFRWDIQLFFVMDS</sequence>
<dbReference type="AlphaFoldDB" id="U5BUM3"/>
<keyword evidence="2" id="KW-1185">Reference proteome</keyword>
<evidence type="ECO:0000313" key="1">
    <source>
        <dbReference type="EMBL" id="ERM81578.1"/>
    </source>
</evidence>